<dbReference type="PANTHER" id="PTHR14237">
    <property type="entry name" value="MOLYBDOPTERIN COFACTOR SULFURASE MOSC"/>
    <property type="match status" value="1"/>
</dbReference>
<keyword evidence="2" id="KW-1185">Reference proteome</keyword>
<dbReference type="InterPro" id="IPR005303">
    <property type="entry name" value="MOCOS_middle"/>
</dbReference>
<name>A0A6P8HGI3_ACTTE</name>
<dbReference type="InParanoid" id="A0A6P8HGI3"/>
<dbReference type="Pfam" id="PF03473">
    <property type="entry name" value="MOSC"/>
    <property type="match status" value="1"/>
</dbReference>
<evidence type="ECO:0000313" key="3">
    <source>
        <dbReference type="RefSeq" id="XP_031554073.1"/>
    </source>
</evidence>
<dbReference type="PROSITE" id="PS51340">
    <property type="entry name" value="MOSC"/>
    <property type="match status" value="1"/>
</dbReference>
<dbReference type="GO" id="GO:0003824">
    <property type="term" value="F:catalytic activity"/>
    <property type="evidence" value="ECO:0007669"/>
    <property type="project" value="InterPro"/>
</dbReference>
<dbReference type="InterPro" id="IPR005302">
    <property type="entry name" value="MoCF_Sase_C"/>
</dbReference>
<gene>
    <name evidence="3" type="primary">LOC116291096</name>
</gene>
<dbReference type="GO" id="GO:0030151">
    <property type="term" value="F:molybdenum ion binding"/>
    <property type="evidence" value="ECO:0007669"/>
    <property type="project" value="InterPro"/>
</dbReference>
<dbReference type="SUPFAM" id="SSF141673">
    <property type="entry name" value="MOSC N-terminal domain-like"/>
    <property type="match status" value="1"/>
</dbReference>
<dbReference type="Pfam" id="PF03476">
    <property type="entry name" value="MOSC_N"/>
    <property type="match status" value="1"/>
</dbReference>
<dbReference type="RefSeq" id="XP_031554073.1">
    <property type="nucleotide sequence ID" value="XM_031698213.1"/>
</dbReference>
<sequence>MVIQSKYLVFSLSAVAAAVAAAVAYMRWRKKQRKEYHVVGHVSGLFIYPVKSCRGIQLESTKCLSHGLKHDRRWVFLNAKGNFISQREQPSLALVTPSFKLSDDGEVECLYLDAPNMETLKVDLPLNTEEYKNIDVFGIVGEGQSAGEEAAAWISKYLDKPGCRLLHMTKPRVLQTDTIWGKYVATPDDKSGFGDFAPVLVATTEALNALNKELENPVNMKRFRPNVIVTGTSTYDEDNWKKIKIGDVEMRYLKHCDRCIMTTVDPERGVKTGREPLHTLRRIRMPANRDKRYANAPFFGLHITVEKEGEIKVGDDVYAKE</sequence>
<dbReference type="InterPro" id="IPR011037">
    <property type="entry name" value="Pyrv_Knase-like_insert_dom_sf"/>
</dbReference>
<dbReference type="GO" id="GO:0030170">
    <property type="term" value="F:pyridoxal phosphate binding"/>
    <property type="evidence" value="ECO:0007669"/>
    <property type="project" value="InterPro"/>
</dbReference>
<dbReference type="PANTHER" id="PTHR14237:SF19">
    <property type="entry name" value="MITOCHONDRIAL AMIDOXIME REDUCING COMPONENT 1"/>
    <property type="match status" value="1"/>
</dbReference>
<evidence type="ECO:0000259" key="1">
    <source>
        <dbReference type="PROSITE" id="PS51340"/>
    </source>
</evidence>
<dbReference type="SUPFAM" id="SSF50800">
    <property type="entry name" value="PK beta-barrel domain-like"/>
    <property type="match status" value="1"/>
</dbReference>
<proteinExistence type="predicted"/>
<organism evidence="2 3">
    <name type="scientific">Actinia tenebrosa</name>
    <name type="common">Australian red waratah sea anemone</name>
    <dbReference type="NCBI Taxonomy" id="6105"/>
    <lineage>
        <taxon>Eukaryota</taxon>
        <taxon>Metazoa</taxon>
        <taxon>Cnidaria</taxon>
        <taxon>Anthozoa</taxon>
        <taxon>Hexacorallia</taxon>
        <taxon>Actiniaria</taxon>
        <taxon>Actiniidae</taxon>
        <taxon>Actinia</taxon>
    </lineage>
</organism>
<protein>
    <submittedName>
        <fullName evidence="3">Mitochondrial amidoxime reducing component 2-like</fullName>
    </submittedName>
</protein>
<dbReference type="KEGG" id="aten:116291096"/>
<dbReference type="Proteomes" id="UP000515163">
    <property type="component" value="Unplaced"/>
</dbReference>
<evidence type="ECO:0000313" key="2">
    <source>
        <dbReference type="Proteomes" id="UP000515163"/>
    </source>
</evidence>
<dbReference type="OrthoDB" id="17255at2759"/>
<dbReference type="GeneID" id="116291096"/>
<dbReference type="AlphaFoldDB" id="A0A6P8HGI3"/>
<reference evidence="3" key="1">
    <citation type="submission" date="2025-08" db="UniProtKB">
        <authorList>
            <consortium name="RefSeq"/>
        </authorList>
    </citation>
    <scope>IDENTIFICATION</scope>
    <source>
        <tissue evidence="3">Tentacle</tissue>
    </source>
</reference>
<dbReference type="FunCoup" id="A0A6P8HGI3">
    <property type="interactions" value="943"/>
</dbReference>
<accession>A0A6P8HGI3</accession>
<feature type="domain" description="MOSC" evidence="1">
    <location>
        <begin position="163"/>
        <end position="320"/>
    </location>
</feature>